<comment type="similarity">
    <text evidence="2">Belongs to the peptidase S1C family.</text>
</comment>
<name>A0A841LVL0_9HYPH</name>
<dbReference type="GO" id="GO:0006508">
    <property type="term" value="P:proteolysis"/>
    <property type="evidence" value="ECO:0007669"/>
    <property type="project" value="UniProtKB-KW"/>
</dbReference>
<protein>
    <submittedName>
        <fullName evidence="13">Do/DeqQ family serine protease</fullName>
    </submittedName>
</protein>
<dbReference type="InterPro" id="IPR001940">
    <property type="entry name" value="Peptidase_S1C"/>
</dbReference>
<dbReference type="InterPro" id="IPR036034">
    <property type="entry name" value="PDZ_sf"/>
</dbReference>
<dbReference type="GO" id="GO:0004252">
    <property type="term" value="F:serine-type endopeptidase activity"/>
    <property type="evidence" value="ECO:0007669"/>
    <property type="project" value="InterPro"/>
</dbReference>
<keyword evidence="4 11" id="KW-0732">Signal</keyword>
<feature type="active site" description="Charge relay system" evidence="9">
    <location>
        <position position="118"/>
    </location>
</feature>
<evidence type="ECO:0000256" key="1">
    <source>
        <dbReference type="ARBA" id="ARBA00004418"/>
    </source>
</evidence>
<evidence type="ECO:0000256" key="2">
    <source>
        <dbReference type="ARBA" id="ARBA00010541"/>
    </source>
</evidence>
<dbReference type="InterPro" id="IPR009003">
    <property type="entry name" value="Peptidase_S1_PA"/>
</dbReference>
<evidence type="ECO:0000259" key="12">
    <source>
        <dbReference type="PROSITE" id="PS50106"/>
    </source>
</evidence>
<dbReference type="Pfam" id="PF13365">
    <property type="entry name" value="Trypsin_2"/>
    <property type="match status" value="1"/>
</dbReference>
<dbReference type="Proteomes" id="UP000555393">
    <property type="component" value="Unassembled WGS sequence"/>
</dbReference>
<feature type="active site" description="Charge relay system" evidence="9">
    <location>
        <position position="148"/>
    </location>
</feature>
<keyword evidence="14" id="KW-1185">Reference proteome</keyword>
<sequence length="477" mass="50198">MTAWRSMLVGTFMAVSAVAVGSSALAQDAVTRAVPESRAQIQASFSPLVKQTAPAVVNVYAARQVQQRSSPFAGDPFFEQFFGRQFGDSFGQRKPRIEQSLGSGVIVDASGIVITNNHVIEDADEIKVAMSDGREYESRILLRDKTSDLAVLKIEGKEKFPVLALGNSDAVEVGDLVLAIGNPFGVGQTVTSGIVSAQSRTQVGISDFDFFIQTDAAINPGNSGGALIDMQGSLIGINTAIFSRSGGSIGIGFAIPSNMVKAVVDAAAAGNSSFVRPFIGATFQTITRDVADSLGMEQPYGALIAALVKDGPGAKAGLKIGDVILRVQGVRADNPDVLGYRLSTAGIGKTVDLDILRDGKTQSIAVKLEKEPAVKDVAPQLIEGDNPLAGASVVELNAASSKKLRLPEATTGVGVSDIYRGSPAQRLGLRPSDIIRGINGTPIRNIQDLQSALSAGRGLMWRLEFERDGALIRQFVR</sequence>
<feature type="chain" id="PRO_5039197690" evidence="11">
    <location>
        <begin position="27"/>
        <end position="477"/>
    </location>
</feature>
<dbReference type="SUPFAM" id="SSF50156">
    <property type="entry name" value="PDZ domain-like"/>
    <property type="match status" value="2"/>
</dbReference>
<accession>A0A841LVL0</accession>
<evidence type="ECO:0000256" key="6">
    <source>
        <dbReference type="ARBA" id="ARBA00022764"/>
    </source>
</evidence>
<evidence type="ECO:0000313" key="14">
    <source>
        <dbReference type="Proteomes" id="UP000555393"/>
    </source>
</evidence>
<evidence type="ECO:0000256" key="10">
    <source>
        <dbReference type="PIRSR" id="PIRSR611782-2"/>
    </source>
</evidence>
<evidence type="ECO:0000256" key="9">
    <source>
        <dbReference type="PIRSR" id="PIRSR611782-1"/>
    </source>
</evidence>
<keyword evidence="8" id="KW-0720">Serine protease</keyword>
<feature type="binding site" evidence="10">
    <location>
        <position position="148"/>
    </location>
    <ligand>
        <name>substrate</name>
    </ligand>
</feature>
<dbReference type="Pfam" id="PF17820">
    <property type="entry name" value="PDZ_6"/>
    <property type="match status" value="1"/>
</dbReference>
<dbReference type="GO" id="GO:0042597">
    <property type="term" value="C:periplasmic space"/>
    <property type="evidence" value="ECO:0007669"/>
    <property type="project" value="UniProtKB-SubCell"/>
</dbReference>
<proteinExistence type="inferred from homology"/>
<feature type="binding site" evidence="10">
    <location>
        <begin position="221"/>
        <end position="223"/>
    </location>
    <ligand>
        <name>substrate</name>
    </ligand>
</feature>
<dbReference type="PROSITE" id="PS50106">
    <property type="entry name" value="PDZ"/>
    <property type="match status" value="2"/>
</dbReference>
<organism evidence="13 14">
    <name type="scientific">Paenochrobactrum gallinarii</name>
    <dbReference type="NCBI Taxonomy" id="643673"/>
    <lineage>
        <taxon>Bacteria</taxon>
        <taxon>Pseudomonadati</taxon>
        <taxon>Pseudomonadota</taxon>
        <taxon>Alphaproteobacteria</taxon>
        <taxon>Hyphomicrobiales</taxon>
        <taxon>Brucellaceae</taxon>
        <taxon>Paenochrobactrum</taxon>
    </lineage>
</organism>
<evidence type="ECO:0000256" key="4">
    <source>
        <dbReference type="ARBA" id="ARBA00022729"/>
    </source>
</evidence>
<dbReference type="InterPro" id="IPR011782">
    <property type="entry name" value="Pept_S1C_Do"/>
</dbReference>
<dbReference type="Gene3D" id="2.30.42.10">
    <property type="match status" value="2"/>
</dbReference>
<feature type="signal peptide" evidence="11">
    <location>
        <begin position="1"/>
        <end position="26"/>
    </location>
</feature>
<feature type="binding site" evidence="10">
    <location>
        <position position="118"/>
    </location>
    <ligand>
        <name>substrate</name>
    </ligand>
</feature>
<dbReference type="PANTHER" id="PTHR22939">
    <property type="entry name" value="SERINE PROTEASE FAMILY S1C HTRA-RELATED"/>
    <property type="match status" value="1"/>
</dbReference>
<feature type="active site" description="Charge relay system" evidence="9">
    <location>
        <position position="223"/>
    </location>
</feature>
<feature type="domain" description="PDZ" evidence="12">
    <location>
        <begin position="365"/>
        <end position="446"/>
    </location>
</feature>
<evidence type="ECO:0000256" key="11">
    <source>
        <dbReference type="SAM" id="SignalP"/>
    </source>
</evidence>
<dbReference type="AlphaFoldDB" id="A0A841LVL0"/>
<dbReference type="PANTHER" id="PTHR22939:SF129">
    <property type="entry name" value="SERINE PROTEASE HTRA2, MITOCHONDRIAL"/>
    <property type="match status" value="1"/>
</dbReference>
<evidence type="ECO:0000256" key="8">
    <source>
        <dbReference type="ARBA" id="ARBA00022825"/>
    </source>
</evidence>
<keyword evidence="5" id="KW-0677">Repeat</keyword>
<feature type="domain" description="PDZ" evidence="12">
    <location>
        <begin position="283"/>
        <end position="329"/>
    </location>
</feature>
<dbReference type="Gene3D" id="2.40.10.120">
    <property type="match status" value="1"/>
</dbReference>
<keyword evidence="6" id="KW-0574">Periplasm</keyword>
<evidence type="ECO:0000256" key="3">
    <source>
        <dbReference type="ARBA" id="ARBA00022670"/>
    </source>
</evidence>
<comment type="subcellular location">
    <subcellularLocation>
        <location evidence="1">Periplasm</location>
    </subcellularLocation>
</comment>
<keyword evidence="3 13" id="KW-0645">Protease</keyword>
<dbReference type="Pfam" id="PF13180">
    <property type="entry name" value="PDZ_2"/>
    <property type="match status" value="1"/>
</dbReference>
<dbReference type="InterPro" id="IPR041489">
    <property type="entry name" value="PDZ_6"/>
</dbReference>
<dbReference type="EMBL" id="JACIIU010000001">
    <property type="protein sequence ID" value="MBB6259669.1"/>
    <property type="molecule type" value="Genomic_DNA"/>
</dbReference>
<comment type="caution">
    <text evidence="13">The sequence shown here is derived from an EMBL/GenBank/DDBJ whole genome shotgun (WGS) entry which is preliminary data.</text>
</comment>
<keyword evidence="7" id="KW-0378">Hydrolase</keyword>
<dbReference type="SMART" id="SM00228">
    <property type="entry name" value="PDZ"/>
    <property type="match status" value="2"/>
</dbReference>
<reference evidence="13 14" key="1">
    <citation type="submission" date="2020-08" db="EMBL/GenBank/DDBJ databases">
        <title>Genomic Encyclopedia of Type Strains, Phase IV (KMG-IV): sequencing the most valuable type-strain genomes for metagenomic binning, comparative biology and taxonomic classification.</title>
        <authorList>
            <person name="Goeker M."/>
        </authorList>
    </citation>
    <scope>NUCLEOTIDE SEQUENCE [LARGE SCALE GENOMIC DNA]</scope>
    <source>
        <strain evidence="13 14">DSM 22336</strain>
    </source>
</reference>
<evidence type="ECO:0000256" key="7">
    <source>
        <dbReference type="ARBA" id="ARBA00022801"/>
    </source>
</evidence>
<evidence type="ECO:0000313" key="13">
    <source>
        <dbReference type="EMBL" id="MBB6259669.1"/>
    </source>
</evidence>
<dbReference type="RefSeq" id="WP_184218634.1">
    <property type="nucleotide sequence ID" value="NZ_JACIIU010000001.1"/>
</dbReference>
<gene>
    <name evidence="13" type="ORF">FHS77_000177</name>
</gene>
<dbReference type="NCBIfam" id="TIGR02037">
    <property type="entry name" value="degP_htrA_DO"/>
    <property type="match status" value="1"/>
</dbReference>
<dbReference type="SUPFAM" id="SSF50494">
    <property type="entry name" value="Trypsin-like serine proteases"/>
    <property type="match status" value="1"/>
</dbReference>
<dbReference type="PRINTS" id="PR00834">
    <property type="entry name" value="PROTEASES2C"/>
</dbReference>
<evidence type="ECO:0000256" key="5">
    <source>
        <dbReference type="ARBA" id="ARBA00022737"/>
    </source>
</evidence>
<dbReference type="InterPro" id="IPR001478">
    <property type="entry name" value="PDZ"/>
</dbReference>